<dbReference type="Gene3D" id="3.90.79.10">
    <property type="entry name" value="Nucleoside Triphosphate Pyrophosphohydrolase"/>
    <property type="match status" value="1"/>
</dbReference>
<evidence type="ECO:0000256" key="21">
    <source>
        <dbReference type="ARBA" id="ARBA00053094"/>
    </source>
</evidence>
<keyword evidence="5" id="KW-0378">Hydrolase</keyword>
<evidence type="ECO:0000313" key="24">
    <source>
        <dbReference type="Proteomes" id="UP000632222"/>
    </source>
</evidence>
<evidence type="ECO:0000256" key="10">
    <source>
        <dbReference type="ARBA" id="ARBA00024596"/>
    </source>
</evidence>
<evidence type="ECO:0000256" key="15">
    <source>
        <dbReference type="ARBA" id="ARBA00030682"/>
    </source>
</evidence>
<dbReference type="Proteomes" id="UP000632222">
    <property type="component" value="Unassembled WGS sequence"/>
</dbReference>
<dbReference type="PANTHER" id="PTHR43758">
    <property type="entry name" value="7,8-DIHYDRO-8-OXOGUANINE TRIPHOSPHATASE"/>
    <property type="match status" value="1"/>
</dbReference>
<dbReference type="PRINTS" id="PR01403">
    <property type="entry name" value="8OXTPHPHTASE"/>
</dbReference>
<comment type="catalytic activity">
    <reaction evidence="7">
        <text>8-oxo-dATP + H2O = 8-oxo-dAMP + diphosphate + H(+)</text>
        <dbReference type="Rhea" id="RHEA:65396"/>
        <dbReference type="ChEBI" id="CHEBI:15377"/>
        <dbReference type="ChEBI" id="CHEBI:15378"/>
        <dbReference type="ChEBI" id="CHEBI:33019"/>
        <dbReference type="ChEBI" id="CHEBI:71361"/>
        <dbReference type="ChEBI" id="CHEBI:172871"/>
    </reaction>
    <physiologicalReaction direction="left-to-right" evidence="7">
        <dbReference type="Rhea" id="RHEA:65397"/>
    </physiologicalReaction>
</comment>
<evidence type="ECO:0000256" key="20">
    <source>
        <dbReference type="ARBA" id="ARBA00049032"/>
    </source>
</evidence>
<comment type="catalytic activity">
    <reaction evidence="8">
        <text>2-oxo-dATP + H2O = 2-oxo-dAMP + diphosphate + H(+)</text>
        <dbReference type="Rhea" id="RHEA:31583"/>
        <dbReference type="ChEBI" id="CHEBI:15377"/>
        <dbReference type="ChEBI" id="CHEBI:15378"/>
        <dbReference type="ChEBI" id="CHEBI:33019"/>
        <dbReference type="ChEBI" id="CHEBI:63212"/>
        <dbReference type="ChEBI" id="CHEBI:77897"/>
        <dbReference type="EC" id="3.6.1.56"/>
    </reaction>
    <physiologicalReaction direction="left-to-right" evidence="8">
        <dbReference type="Rhea" id="RHEA:31584"/>
    </physiologicalReaction>
</comment>
<dbReference type="EMBL" id="BMOD01000046">
    <property type="protein sequence ID" value="GGJ58730.1"/>
    <property type="molecule type" value="Genomic_DNA"/>
</dbReference>
<dbReference type="InterPro" id="IPR015797">
    <property type="entry name" value="NUDIX_hydrolase-like_dom_sf"/>
</dbReference>
<keyword evidence="24" id="KW-1185">Reference proteome</keyword>
<accession>A0ABQ2DIU5</accession>
<comment type="catalytic activity">
    <reaction evidence="18">
        <text>N(6)-methyl-ATP + H2O = N(6)-methyl-AMP + diphosphate + H(+)</text>
        <dbReference type="Rhea" id="RHEA:67608"/>
        <dbReference type="ChEBI" id="CHEBI:15377"/>
        <dbReference type="ChEBI" id="CHEBI:15378"/>
        <dbReference type="ChEBI" id="CHEBI:33019"/>
        <dbReference type="ChEBI" id="CHEBI:144842"/>
        <dbReference type="ChEBI" id="CHEBI:172873"/>
    </reaction>
    <physiologicalReaction direction="left-to-right" evidence="18">
        <dbReference type="Rhea" id="RHEA:67609"/>
    </physiologicalReaction>
</comment>
<dbReference type="InterPro" id="IPR000086">
    <property type="entry name" value="NUDIX_hydrolase_dom"/>
</dbReference>
<name>A0ABQ2DIU5_9DEIO</name>
<comment type="catalytic activity">
    <reaction evidence="9">
        <text>8-oxo-dGTP + H2O = 8-oxo-dGMP + diphosphate + H(+)</text>
        <dbReference type="Rhea" id="RHEA:31575"/>
        <dbReference type="ChEBI" id="CHEBI:15377"/>
        <dbReference type="ChEBI" id="CHEBI:15378"/>
        <dbReference type="ChEBI" id="CHEBI:33019"/>
        <dbReference type="ChEBI" id="CHEBI:63224"/>
        <dbReference type="ChEBI" id="CHEBI:77896"/>
    </reaction>
    <physiologicalReaction direction="left-to-right" evidence="9">
        <dbReference type="Rhea" id="RHEA:31576"/>
    </physiologicalReaction>
</comment>
<comment type="similarity">
    <text evidence="2">Belongs to the Nudix hydrolase family.</text>
</comment>
<organism evidence="23 24">
    <name type="scientific">Deinococcus roseus</name>
    <dbReference type="NCBI Taxonomy" id="392414"/>
    <lineage>
        <taxon>Bacteria</taxon>
        <taxon>Thermotogati</taxon>
        <taxon>Deinococcota</taxon>
        <taxon>Deinococci</taxon>
        <taxon>Deinococcales</taxon>
        <taxon>Deinococcaceae</taxon>
        <taxon>Deinococcus</taxon>
    </lineage>
</organism>
<keyword evidence="4" id="KW-0479">Metal-binding</keyword>
<dbReference type="PROSITE" id="PS51462">
    <property type="entry name" value="NUDIX"/>
    <property type="match status" value="1"/>
</dbReference>
<evidence type="ECO:0000256" key="9">
    <source>
        <dbReference type="ARBA" id="ARBA00024486"/>
    </source>
</evidence>
<evidence type="ECO:0000256" key="6">
    <source>
        <dbReference type="ARBA" id="ARBA00022842"/>
    </source>
</evidence>
<dbReference type="InterPro" id="IPR020084">
    <property type="entry name" value="NUDIX_hydrolase_CS"/>
</dbReference>
<evidence type="ECO:0000256" key="14">
    <source>
        <dbReference type="ARBA" id="ARBA00030634"/>
    </source>
</evidence>
<evidence type="ECO:0000256" key="3">
    <source>
        <dbReference type="ARBA" id="ARBA00011245"/>
    </source>
</evidence>
<dbReference type="EC" id="3.6.1.56" evidence="11"/>
<evidence type="ECO:0000256" key="19">
    <source>
        <dbReference type="ARBA" id="ARBA00048894"/>
    </source>
</evidence>
<evidence type="ECO:0000313" key="23">
    <source>
        <dbReference type="EMBL" id="GGJ58730.1"/>
    </source>
</evidence>
<evidence type="ECO:0000256" key="5">
    <source>
        <dbReference type="ARBA" id="ARBA00022801"/>
    </source>
</evidence>
<comment type="catalytic activity">
    <reaction evidence="19">
        <text>O(6)-methyl-dGTP + H2O = O(6)-methyl-dGMP + diphosphate + H(+)</text>
        <dbReference type="Rhea" id="RHEA:67600"/>
        <dbReference type="ChEBI" id="CHEBI:15377"/>
        <dbReference type="ChEBI" id="CHEBI:15378"/>
        <dbReference type="ChEBI" id="CHEBI:33019"/>
        <dbReference type="ChEBI" id="CHEBI:169974"/>
        <dbReference type="ChEBI" id="CHEBI:169975"/>
    </reaction>
    <physiologicalReaction direction="left-to-right" evidence="19">
        <dbReference type="Rhea" id="RHEA:67601"/>
    </physiologicalReaction>
</comment>
<evidence type="ECO:0000256" key="7">
    <source>
        <dbReference type="ARBA" id="ARBA00024448"/>
    </source>
</evidence>
<comment type="cofactor">
    <cofactor evidence="1">
        <name>Mg(2+)</name>
        <dbReference type="ChEBI" id="CHEBI:18420"/>
    </cofactor>
</comment>
<dbReference type="CDD" id="cd03427">
    <property type="entry name" value="NUDIX_MTH1_Nudt1"/>
    <property type="match status" value="1"/>
</dbReference>
<evidence type="ECO:0000256" key="1">
    <source>
        <dbReference type="ARBA" id="ARBA00001946"/>
    </source>
</evidence>
<reference evidence="24" key="1">
    <citation type="journal article" date="2019" name="Int. J. Syst. Evol. Microbiol.">
        <title>The Global Catalogue of Microorganisms (GCM) 10K type strain sequencing project: providing services to taxonomists for standard genome sequencing and annotation.</title>
        <authorList>
            <consortium name="The Broad Institute Genomics Platform"/>
            <consortium name="The Broad Institute Genome Sequencing Center for Infectious Disease"/>
            <person name="Wu L."/>
            <person name="Ma J."/>
        </authorList>
    </citation>
    <scope>NUCLEOTIDE SEQUENCE [LARGE SCALE GENOMIC DNA]</scope>
    <source>
        <strain evidence="24">JCM 14370</strain>
    </source>
</reference>
<proteinExistence type="inferred from homology"/>
<feature type="domain" description="Nudix hydrolase" evidence="22">
    <location>
        <begin position="1"/>
        <end position="134"/>
    </location>
</feature>
<comment type="function">
    <text evidence="21">Oxidized purine nucleoside triphosphate hydrolase which is a prominent sanitizer of the oxidized nucleotide pool. Catalyzes the hydrolysis of 2-oxo-dATP (2-hydroxy-dATP) into 2-oxo-dAMP. Also has a significant hydrolase activity toward 2-oxo-ATP, 8-oxo-dGTP and 8-oxo-dATP. Through the hydrolysis of oxidized purine nucleoside triphosphates, prevents their incorporation into DNA and the subsequent transversions A:T to C:G and G:C to T:A. Also catalyzes the hydrolysis of methylated purine nucleoside triphosphate preventing their integration into DNA. Through this antimutagenic activity protects cells from oxidative stress.</text>
</comment>
<dbReference type="RefSeq" id="WP_189009144.1">
    <property type="nucleotide sequence ID" value="NZ_BMOD01000046.1"/>
</dbReference>
<dbReference type="PROSITE" id="PS00893">
    <property type="entry name" value="NUDIX_BOX"/>
    <property type="match status" value="1"/>
</dbReference>
<protein>
    <recommendedName>
        <fullName evidence="12">Oxidized purine nucleoside triphosphate hydrolase</fullName>
        <ecNumber evidence="11">3.6.1.56</ecNumber>
    </recommendedName>
    <alternativeName>
        <fullName evidence="16">2-hydroxy-dATP diphosphatase</fullName>
    </alternativeName>
    <alternativeName>
        <fullName evidence="15">7,8-dihydro-8-oxoguanine triphosphatase</fullName>
    </alternativeName>
    <alternativeName>
        <fullName evidence="14">8-oxo-dGTPase</fullName>
    </alternativeName>
    <alternativeName>
        <fullName evidence="17">Methylated purine nucleoside triphosphate hydrolase</fullName>
    </alternativeName>
    <alternativeName>
        <fullName evidence="13">Nucleoside diphosphate-linked moiety X motif 1</fullName>
    </alternativeName>
</protein>
<evidence type="ECO:0000256" key="13">
    <source>
        <dbReference type="ARBA" id="ARBA00029673"/>
    </source>
</evidence>
<evidence type="ECO:0000256" key="11">
    <source>
        <dbReference type="ARBA" id="ARBA00026103"/>
    </source>
</evidence>
<comment type="catalytic activity">
    <reaction evidence="10">
        <text>2-oxo-ATP + H2O = 2-oxo-AMP + diphosphate + H(+)</text>
        <dbReference type="Rhea" id="RHEA:67392"/>
        <dbReference type="ChEBI" id="CHEBI:15377"/>
        <dbReference type="ChEBI" id="CHEBI:15378"/>
        <dbReference type="ChEBI" id="CHEBI:33019"/>
        <dbReference type="ChEBI" id="CHEBI:71395"/>
        <dbReference type="ChEBI" id="CHEBI:172878"/>
    </reaction>
    <physiologicalReaction direction="left-to-right" evidence="10">
        <dbReference type="Rhea" id="RHEA:67393"/>
    </physiologicalReaction>
</comment>
<evidence type="ECO:0000259" key="22">
    <source>
        <dbReference type="PROSITE" id="PS51462"/>
    </source>
</evidence>
<comment type="caution">
    <text evidence="23">The sequence shown here is derived from an EMBL/GenBank/DDBJ whole genome shotgun (WGS) entry which is preliminary data.</text>
</comment>
<evidence type="ECO:0000256" key="16">
    <source>
        <dbReference type="ARBA" id="ARBA00031927"/>
    </source>
</evidence>
<evidence type="ECO:0000256" key="17">
    <source>
        <dbReference type="ARBA" id="ARBA00032071"/>
    </source>
</evidence>
<sequence>MREVVLCFPVRTDSSRAIEVLLGHKKTGFGKGNIVGLGGGIEPGEIPEQAALRELQEESGLIGDPEALEHQGQVIFLFPTRENWDMRVQLFVLNCFEGEPTETVEIRPEWFHLDRIPFDHMWADARHWLPRVLLGERLEVQATYLEDLSVVDIQINLPDPASGS</sequence>
<gene>
    <name evidence="23" type="ORF">GCM10008938_51040</name>
</gene>
<comment type="subunit">
    <text evidence="3">Monomer.</text>
</comment>
<dbReference type="SUPFAM" id="SSF55811">
    <property type="entry name" value="Nudix"/>
    <property type="match status" value="1"/>
</dbReference>
<dbReference type="InterPro" id="IPR003563">
    <property type="entry name" value="8ODP"/>
</dbReference>
<evidence type="ECO:0000256" key="12">
    <source>
        <dbReference type="ARBA" id="ARBA00026218"/>
    </source>
</evidence>
<evidence type="ECO:0000256" key="8">
    <source>
        <dbReference type="ARBA" id="ARBA00024459"/>
    </source>
</evidence>
<keyword evidence="6" id="KW-0460">Magnesium</keyword>
<dbReference type="PANTHER" id="PTHR43758:SF2">
    <property type="entry name" value="OXIDIZED PURINE NUCLEOSIDE TRIPHOSPHATE HYDROLASE"/>
    <property type="match status" value="1"/>
</dbReference>
<evidence type="ECO:0000256" key="18">
    <source>
        <dbReference type="ARBA" id="ARBA00048002"/>
    </source>
</evidence>
<evidence type="ECO:0000256" key="4">
    <source>
        <dbReference type="ARBA" id="ARBA00022723"/>
    </source>
</evidence>
<comment type="catalytic activity">
    <reaction evidence="20">
        <text>N(6)-methyl-dATP + H2O = N(6)-methyl-dAMP + diphosphate + H(+)</text>
        <dbReference type="Rhea" id="RHEA:67604"/>
        <dbReference type="ChEBI" id="CHEBI:15377"/>
        <dbReference type="ChEBI" id="CHEBI:15378"/>
        <dbReference type="ChEBI" id="CHEBI:33019"/>
        <dbReference type="ChEBI" id="CHEBI:169976"/>
        <dbReference type="ChEBI" id="CHEBI:172872"/>
    </reaction>
    <physiologicalReaction direction="left-to-right" evidence="20">
        <dbReference type="Rhea" id="RHEA:67605"/>
    </physiologicalReaction>
</comment>
<evidence type="ECO:0000256" key="2">
    <source>
        <dbReference type="ARBA" id="ARBA00005582"/>
    </source>
</evidence>
<dbReference type="Pfam" id="PF00293">
    <property type="entry name" value="NUDIX"/>
    <property type="match status" value="1"/>
</dbReference>